<dbReference type="Proteomes" id="UP000001599">
    <property type="component" value="Chromosome"/>
</dbReference>
<evidence type="ECO:0000256" key="1">
    <source>
        <dbReference type="SAM" id="MobiDB-lite"/>
    </source>
</evidence>
<dbReference type="KEGG" id="sei:SPC_2980"/>
<organism evidence="2 3">
    <name type="scientific">Salmonella paratyphi C (strain RKS4594)</name>
    <dbReference type="NCBI Taxonomy" id="476213"/>
    <lineage>
        <taxon>Bacteria</taxon>
        <taxon>Pseudomonadati</taxon>
        <taxon>Pseudomonadota</taxon>
        <taxon>Gammaproteobacteria</taxon>
        <taxon>Enterobacterales</taxon>
        <taxon>Enterobacteriaceae</taxon>
        <taxon>Salmonella</taxon>
    </lineage>
</organism>
<evidence type="ECO:0000313" key="3">
    <source>
        <dbReference type="Proteomes" id="UP000001599"/>
    </source>
</evidence>
<gene>
    <name evidence="2" type="ordered locus">SPC_2980</name>
</gene>
<dbReference type="EMBL" id="CP000857">
    <property type="protein sequence ID" value="ACN47072.1"/>
    <property type="molecule type" value="Genomic_DNA"/>
</dbReference>
<name>C0PXB4_SALPC</name>
<dbReference type="AlphaFoldDB" id="C0PXB4"/>
<evidence type="ECO:0000313" key="2">
    <source>
        <dbReference type="EMBL" id="ACN47072.1"/>
    </source>
</evidence>
<protein>
    <submittedName>
        <fullName evidence="2">Uncharacterized protein</fullName>
    </submittedName>
</protein>
<dbReference type="HOGENOM" id="CLU_207303_0_1_6"/>
<dbReference type="AntiFam" id="ANF00057">
    <property type="entry name" value="Translation of E. coli type CRISPR repeat"/>
</dbReference>
<sequence length="48" mass="5378">MFPAPAGINRLQYHVKLYKNSAPRASGDKPIEKLAINKARQCSPRQRG</sequence>
<reference evidence="2 3" key="1">
    <citation type="journal article" date="2009" name="PLoS ONE">
        <title>Salmonella paratyphi C: genetic divergence from Salmonella choleraesuis and pathogenic convergence with Salmonella typhi.</title>
        <authorList>
            <person name="Liu W.-Q."/>
            <person name="Feng Y."/>
            <person name="Wang Y."/>
            <person name="Zou Q.-H."/>
            <person name="Chen F."/>
            <person name="Guo J.-T."/>
            <person name="Peng Y.-H."/>
            <person name="Jin Y."/>
            <person name="Li Y.-G."/>
            <person name="Hu S.-N."/>
            <person name="Johnston R.N."/>
            <person name="Liu G.-R."/>
            <person name="Liu S.-L."/>
        </authorList>
    </citation>
    <scope>NUCLEOTIDE SEQUENCE [LARGE SCALE GENOMIC DNA]</scope>
    <source>
        <strain evidence="2 3">RKS4594</strain>
    </source>
</reference>
<proteinExistence type="predicted"/>
<accession>C0PXB4</accession>
<feature type="region of interest" description="Disordered" evidence="1">
    <location>
        <begin position="22"/>
        <end position="48"/>
    </location>
</feature>